<evidence type="ECO:0000313" key="3">
    <source>
        <dbReference type="Proteomes" id="UP000263900"/>
    </source>
</evidence>
<keyword evidence="1" id="KW-0175">Coiled coil</keyword>
<dbReference type="Proteomes" id="UP000263900">
    <property type="component" value="Chromosome"/>
</dbReference>
<dbReference type="KEGG" id="pseg:D3H65_09405"/>
<proteinExistence type="predicted"/>
<evidence type="ECO:0000313" key="2">
    <source>
        <dbReference type="EMBL" id="AXY74177.1"/>
    </source>
</evidence>
<dbReference type="OrthoDB" id="674775at2"/>
<gene>
    <name evidence="2" type="ORF">D3H65_09405</name>
</gene>
<dbReference type="AlphaFoldDB" id="A0A3B7MKJ9"/>
<protein>
    <submittedName>
        <fullName evidence="2">Uncharacterized protein</fullName>
    </submittedName>
</protein>
<sequence>MIKIISVTDLSPLFNSGGRVRCEVSGMKNRIKIRQLQYENEAAQRLLEFLLQENVILKTRLAEALQETVFSADQMNTVEQYQEWLLQKDDVIGIMRQEAASLEKLLIKYMHDEGTMKMILHKQKKLRKDLKLLAIAFSDLRVKFNGFIETLY</sequence>
<dbReference type="EMBL" id="CP032157">
    <property type="protein sequence ID" value="AXY74177.1"/>
    <property type="molecule type" value="Genomic_DNA"/>
</dbReference>
<reference evidence="2 3" key="1">
    <citation type="submission" date="2018-09" db="EMBL/GenBank/DDBJ databases">
        <title>Genome sequencing of strain 6GH32-13.</title>
        <authorList>
            <person name="Weon H.-Y."/>
            <person name="Heo J."/>
            <person name="Kwon S.-W."/>
        </authorList>
    </citation>
    <scope>NUCLEOTIDE SEQUENCE [LARGE SCALE GENOMIC DNA]</scope>
    <source>
        <strain evidence="2 3">5GH32-13</strain>
    </source>
</reference>
<feature type="coiled-coil region" evidence="1">
    <location>
        <begin position="33"/>
        <end position="67"/>
    </location>
</feature>
<accession>A0A3B7MKJ9</accession>
<name>A0A3B7MKJ9_9BACT</name>
<evidence type="ECO:0000256" key="1">
    <source>
        <dbReference type="SAM" id="Coils"/>
    </source>
</evidence>
<organism evidence="2 3">
    <name type="scientific">Paraflavitalea soli</name>
    <dbReference type="NCBI Taxonomy" id="2315862"/>
    <lineage>
        <taxon>Bacteria</taxon>
        <taxon>Pseudomonadati</taxon>
        <taxon>Bacteroidota</taxon>
        <taxon>Chitinophagia</taxon>
        <taxon>Chitinophagales</taxon>
        <taxon>Chitinophagaceae</taxon>
        <taxon>Paraflavitalea</taxon>
    </lineage>
</organism>
<keyword evidence="3" id="KW-1185">Reference proteome</keyword>